<evidence type="ECO:0000313" key="2">
    <source>
        <dbReference type="EMBL" id="KAB2589910.1"/>
    </source>
</evidence>
<dbReference type="EMBL" id="VYUA01000025">
    <property type="protein sequence ID" value="KAB2589910.1"/>
    <property type="molecule type" value="Genomic_DNA"/>
</dbReference>
<dbReference type="RefSeq" id="WP_151512262.1">
    <property type="nucleotide sequence ID" value="NZ_JBMVCA010000022.1"/>
</dbReference>
<protein>
    <submittedName>
        <fullName evidence="2">Uncharacterized protein</fullName>
    </submittedName>
</protein>
<feature type="transmembrane region" description="Helical" evidence="1">
    <location>
        <begin position="54"/>
        <end position="74"/>
    </location>
</feature>
<dbReference type="AlphaFoldDB" id="A0A5N5ELX4"/>
<dbReference type="Proteomes" id="UP000326907">
    <property type="component" value="Unassembled WGS sequence"/>
</dbReference>
<feature type="transmembrane region" description="Helical" evidence="1">
    <location>
        <begin position="108"/>
        <end position="133"/>
    </location>
</feature>
<feature type="transmembrane region" description="Helical" evidence="1">
    <location>
        <begin position="21"/>
        <end position="42"/>
    </location>
</feature>
<evidence type="ECO:0000313" key="3">
    <source>
        <dbReference type="Proteomes" id="UP000326907"/>
    </source>
</evidence>
<proteinExistence type="predicted"/>
<accession>A0A5N5ELX4</accession>
<feature type="transmembrane region" description="Helical" evidence="1">
    <location>
        <begin position="158"/>
        <end position="177"/>
    </location>
</feature>
<evidence type="ECO:0000256" key="1">
    <source>
        <dbReference type="SAM" id="Phobius"/>
    </source>
</evidence>
<reference evidence="2 3" key="1">
    <citation type="submission" date="2019-09" db="EMBL/GenBank/DDBJ databases">
        <authorList>
            <person name="Liu P."/>
        </authorList>
    </citation>
    <scope>NUCLEOTIDE SEQUENCE [LARGE SCALE GENOMIC DNA]</scope>
    <source>
        <strain evidence="2 3">TRM68085</strain>
    </source>
</reference>
<keyword evidence="1" id="KW-1133">Transmembrane helix</keyword>
<gene>
    <name evidence="2" type="ORF">F5983_24690</name>
</gene>
<keyword evidence="1" id="KW-0812">Transmembrane</keyword>
<keyword evidence="1" id="KW-0472">Membrane</keyword>
<sequence length="191" mass="20416">MTATSATRMSHPDGSLLDPRALARTFAACLAVNVPLLALLLIPQLMRSRAGSEVLLTVGLLLLFALVVGAVVFAPELGAKAAPAGPHWLPGGARARVRALRRENRRTYLWRLGEFVALYIAAQGVGGLIAWLLPHVADNPAHAADPTASAWIIDYPNYAAQAGAMYVCICFALAWYATRLRADSGRAQRSC</sequence>
<organism evidence="2 3">
    <name type="scientific">Streptomyces arboris</name>
    <dbReference type="NCBI Taxonomy" id="2600619"/>
    <lineage>
        <taxon>Bacteria</taxon>
        <taxon>Bacillati</taxon>
        <taxon>Actinomycetota</taxon>
        <taxon>Actinomycetes</taxon>
        <taxon>Kitasatosporales</taxon>
        <taxon>Streptomycetaceae</taxon>
        <taxon>Streptomyces</taxon>
    </lineage>
</organism>
<comment type="caution">
    <text evidence="2">The sequence shown here is derived from an EMBL/GenBank/DDBJ whole genome shotgun (WGS) entry which is preliminary data.</text>
</comment>
<name>A0A5N5ELX4_9ACTN</name>
<keyword evidence="3" id="KW-1185">Reference proteome</keyword>